<dbReference type="RefSeq" id="XP_064851922.1">
    <property type="nucleotide sequence ID" value="XM_064995850.1"/>
</dbReference>
<dbReference type="Gene3D" id="1.10.10.10">
    <property type="entry name" value="Winged helix-like DNA-binding domain superfamily/Winged helix DNA-binding domain"/>
    <property type="match status" value="1"/>
</dbReference>
<evidence type="ECO:0000259" key="3">
    <source>
        <dbReference type="PROSITE" id="PS50250"/>
    </source>
</evidence>
<dbReference type="SMART" id="SM00088">
    <property type="entry name" value="PINT"/>
    <property type="match status" value="1"/>
</dbReference>
<dbReference type="InterPro" id="IPR036388">
    <property type="entry name" value="WH-like_DNA-bd_sf"/>
</dbReference>
<evidence type="ECO:0000313" key="5">
    <source>
        <dbReference type="Proteomes" id="UP001360560"/>
    </source>
</evidence>
<dbReference type="EMBL" id="BTFZ01000004">
    <property type="protein sequence ID" value="GMM34922.1"/>
    <property type="molecule type" value="Genomic_DNA"/>
</dbReference>
<dbReference type="PANTHER" id="PTHR10855:SF1">
    <property type="entry name" value="26S PROTEASOME NON-ATPASE REGULATORY SUBUNIT 12"/>
    <property type="match status" value="1"/>
</dbReference>
<dbReference type="Pfam" id="PF22241">
    <property type="entry name" value="PSMD12-CSN4_N"/>
    <property type="match status" value="1"/>
</dbReference>
<dbReference type="GO" id="GO:0005634">
    <property type="term" value="C:nucleus"/>
    <property type="evidence" value="ECO:0007669"/>
    <property type="project" value="UniProtKB-ARBA"/>
</dbReference>
<dbReference type="AlphaFoldDB" id="A0AAV5QJY9"/>
<gene>
    <name evidence="4" type="ORF">DASC09_022470</name>
</gene>
<feature type="domain" description="PCI" evidence="3">
    <location>
        <begin position="231"/>
        <end position="405"/>
    </location>
</feature>
<comment type="similarity">
    <text evidence="1">Belongs to the proteasome subunit p55 family.</text>
</comment>
<protein>
    <submittedName>
        <fullName evidence="4">Proteasome regulatory particle lid subunit</fullName>
    </submittedName>
</protein>
<dbReference type="InterPro" id="IPR040134">
    <property type="entry name" value="PSMD12/CSN4"/>
</dbReference>
<dbReference type="InterPro" id="IPR054559">
    <property type="entry name" value="PSMD12-CSN4-like_N"/>
</dbReference>
<keyword evidence="2 4" id="KW-0647">Proteasome</keyword>
<evidence type="ECO:0000256" key="2">
    <source>
        <dbReference type="ARBA" id="ARBA00022942"/>
    </source>
</evidence>
<dbReference type="GO" id="GO:0008541">
    <property type="term" value="C:proteasome regulatory particle, lid subcomplex"/>
    <property type="evidence" value="ECO:0007669"/>
    <property type="project" value="TreeGrafter"/>
</dbReference>
<dbReference type="InterPro" id="IPR000717">
    <property type="entry name" value="PCI_dom"/>
</dbReference>
<organism evidence="4 5">
    <name type="scientific">Saccharomycopsis crataegensis</name>
    <dbReference type="NCBI Taxonomy" id="43959"/>
    <lineage>
        <taxon>Eukaryota</taxon>
        <taxon>Fungi</taxon>
        <taxon>Dikarya</taxon>
        <taxon>Ascomycota</taxon>
        <taxon>Saccharomycotina</taxon>
        <taxon>Saccharomycetes</taxon>
        <taxon>Saccharomycopsidaceae</taxon>
        <taxon>Saccharomycopsis</taxon>
    </lineage>
</organism>
<dbReference type="SUPFAM" id="SSF46785">
    <property type="entry name" value="Winged helix' DNA-binding domain"/>
    <property type="match status" value="1"/>
</dbReference>
<dbReference type="GeneID" id="90072901"/>
<dbReference type="FunFam" id="1.10.10.10:FF:000070">
    <property type="entry name" value="26S proteasome non-ATPase regulatory subunit 12"/>
    <property type="match status" value="1"/>
</dbReference>
<keyword evidence="5" id="KW-1185">Reference proteome</keyword>
<name>A0AAV5QJY9_9ASCO</name>
<evidence type="ECO:0000256" key="1">
    <source>
        <dbReference type="ARBA" id="ARBA00006397"/>
    </source>
</evidence>
<dbReference type="InterPro" id="IPR036390">
    <property type="entry name" value="WH_DNA-bd_sf"/>
</dbReference>
<comment type="caution">
    <text evidence="4">The sequence shown here is derived from an EMBL/GenBank/DDBJ whole genome shotgun (WGS) entry which is preliminary data.</text>
</comment>
<dbReference type="GO" id="GO:0005737">
    <property type="term" value="C:cytoplasm"/>
    <property type="evidence" value="ECO:0007669"/>
    <property type="project" value="TreeGrafter"/>
</dbReference>
<reference evidence="4 5" key="1">
    <citation type="journal article" date="2023" name="Elife">
        <title>Identification of key yeast species and microbe-microbe interactions impacting larval growth of Drosophila in the wild.</title>
        <authorList>
            <person name="Mure A."/>
            <person name="Sugiura Y."/>
            <person name="Maeda R."/>
            <person name="Honda K."/>
            <person name="Sakurai N."/>
            <person name="Takahashi Y."/>
            <person name="Watada M."/>
            <person name="Katoh T."/>
            <person name="Gotoh A."/>
            <person name="Gotoh Y."/>
            <person name="Taniguchi I."/>
            <person name="Nakamura K."/>
            <person name="Hayashi T."/>
            <person name="Katayama T."/>
            <person name="Uemura T."/>
            <person name="Hattori Y."/>
        </authorList>
    </citation>
    <scope>NUCLEOTIDE SEQUENCE [LARGE SCALE GENOMIC DNA]</scope>
    <source>
        <strain evidence="4 5">SC-9</strain>
    </source>
</reference>
<sequence length="442" mass="51516">MSREAPLKAEKDFSETLNEQFPQIDILTKNDYQSALDKLLLLEKQTRQASDLESSKRVLGKIVEVLTSNNDWNLLNEQLTLLSKKHGQLKLSIQSMVQKIIESIDTISDTATKVEVIETIRTVTENKIYVEVERARVTRILTKIKLDQGDLDTAAELLCELQVETYGSMELNEKIEFILEQMELTIKKGDFEQAKILSRKILERTLNEDEFKVLKQRYFELKIKISLNDSDYLEVAKNYLKIYSIDTIQNDKQSLNEILINIVYFIILAPYDNLQHDLINKVYIDANLKNLETHYQLIKSFIKQELMRWPKIEETFGSEFKKSFVFSEPTIGDKRLGDLRSRVIEHNLRIISKYYSNISIQRINQLLDLSELETEQFISDLVFKGVIYAKINRPKKIVSFSKPKASNDLLNEWSRNVDELLSEIETIGHLITKEEIINEIKV</sequence>
<dbReference type="Pfam" id="PF18098">
    <property type="entry name" value="RPN5_C"/>
    <property type="match status" value="1"/>
</dbReference>
<dbReference type="PANTHER" id="PTHR10855">
    <property type="entry name" value="26S PROTEASOME NON-ATPASE REGULATORY SUBUNIT 12/COP9 SIGNALOSOME COMPLEX SUBUNIT 4"/>
    <property type="match status" value="1"/>
</dbReference>
<dbReference type="Proteomes" id="UP001360560">
    <property type="component" value="Unassembled WGS sequence"/>
</dbReference>
<dbReference type="InterPro" id="IPR040896">
    <property type="entry name" value="RPN5_C"/>
</dbReference>
<dbReference type="PROSITE" id="PS50250">
    <property type="entry name" value="PCI"/>
    <property type="match status" value="1"/>
</dbReference>
<evidence type="ECO:0000313" key="4">
    <source>
        <dbReference type="EMBL" id="GMM34922.1"/>
    </source>
</evidence>
<accession>A0AAV5QJY9</accession>
<dbReference type="Pfam" id="PF01399">
    <property type="entry name" value="PCI"/>
    <property type="match status" value="1"/>
</dbReference>
<proteinExistence type="inferred from homology"/>